<dbReference type="Pfam" id="PF09916">
    <property type="entry name" value="DUF2145"/>
    <property type="match status" value="1"/>
</dbReference>
<organism evidence="2 3">
    <name type="scientific">Paraherbaspirillum soli</name>
    <dbReference type="NCBI Taxonomy" id="631222"/>
    <lineage>
        <taxon>Bacteria</taxon>
        <taxon>Pseudomonadati</taxon>
        <taxon>Pseudomonadota</taxon>
        <taxon>Betaproteobacteria</taxon>
        <taxon>Burkholderiales</taxon>
        <taxon>Oxalobacteraceae</taxon>
        <taxon>Paraherbaspirillum</taxon>
    </lineage>
</organism>
<proteinExistence type="predicted"/>
<reference evidence="3" key="1">
    <citation type="journal article" date="2019" name="Int. J. Syst. Evol. Microbiol.">
        <title>The Global Catalogue of Microorganisms (GCM) 10K type strain sequencing project: providing services to taxonomists for standard genome sequencing and annotation.</title>
        <authorList>
            <consortium name="The Broad Institute Genomics Platform"/>
            <consortium name="The Broad Institute Genome Sequencing Center for Infectious Disease"/>
            <person name="Wu L."/>
            <person name="Ma J."/>
        </authorList>
    </citation>
    <scope>NUCLEOTIDE SEQUENCE [LARGE SCALE GENOMIC DNA]</scope>
    <source>
        <strain evidence="3">JCM 17066</strain>
    </source>
</reference>
<dbReference type="EMBL" id="JBHSMT010000013">
    <property type="protein sequence ID" value="MFC5474267.1"/>
    <property type="molecule type" value="Genomic_DNA"/>
</dbReference>
<dbReference type="RefSeq" id="WP_378997339.1">
    <property type="nucleotide sequence ID" value="NZ_JBHSMT010000013.1"/>
</dbReference>
<accession>A0ABW0MB42</accession>
<protein>
    <submittedName>
        <fullName evidence="2">DUF2145 domain-containing protein</fullName>
    </submittedName>
</protein>
<dbReference type="PIRSF" id="PIRSF028477">
    <property type="entry name" value="UCP028477"/>
    <property type="match status" value="1"/>
</dbReference>
<evidence type="ECO:0000313" key="2">
    <source>
        <dbReference type="EMBL" id="MFC5474267.1"/>
    </source>
</evidence>
<dbReference type="InterPro" id="IPR014547">
    <property type="entry name" value="UCP028477"/>
</dbReference>
<keyword evidence="3" id="KW-1185">Reference proteome</keyword>
<feature type="chain" id="PRO_5047146689" evidence="1">
    <location>
        <begin position="25"/>
        <end position="274"/>
    </location>
</feature>
<dbReference type="Proteomes" id="UP001596045">
    <property type="component" value="Unassembled WGS sequence"/>
</dbReference>
<evidence type="ECO:0000256" key="1">
    <source>
        <dbReference type="SAM" id="SignalP"/>
    </source>
</evidence>
<keyword evidence="1" id="KW-0732">Signal</keyword>
<comment type="caution">
    <text evidence="2">The sequence shown here is derived from an EMBL/GenBank/DDBJ whole genome shotgun (WGS) entry which is preliminary data.</text>
</comment>
<gene>
    <name evidence="2" type="ORF">ACFPM8_09880</name>
</gene>
<evidence type="ECO:0000313" key="3">
    <source>
        <dbReference type="Proteomes" id="UP001596045"/>
    </source>
</evidence>
<feature type="signal peptide" evidence="1">
    <location>
        <begin position="1"/>
        <end position="24"/>
    </location>
</feature>
<sequence>MLRALRTSLCSIALGMALHGTVFAGQTCEEIAPSPESARMAFSSANELLAALDKEQPQVALVARVGQDLSKYGLRYSHVGFVRKDPVTGNWRTMHLLNACGTAHSDLWQEGLANFFLDSPFTYESLLIIPSKEIQSSLMAKLSDRTQYLTLFSPNYNMLAYPFSTRYENSNQWVLEVLASALSEKIKMDTREKAQQWLKLMDYQPTTLKLGPATRLGGRMFRANIAFDDHPNERRFADKIDTVTVDSIAQFLQKTDPATRLVIVPAPKLDSLVN</sequence>
<name>A0ABW0MB42_9BURK</name>